<keyword evidence="1" id="KW-0812">Transmembrane</keyword>
<feature type="transmembrane region" description="Helical" evidence="1">
    <location>
        <begin position="83"/>
        <end position="103"/>
    </location>
</feature>
<accession>A0ABD1HKH8</accession>
<proteinExistence type="predicted"/>
<keyword evidence="3" id="KW-1185">Reference proteome</keyword>
<comment type="caution">
    <text evidence="2">The sequence shown here is derived from an EMBL/GenBank/DDBJ whole genome shotgun (WGS) entry which is preliminary data.</text>
</comment>
<evidence type="ECO:0000313" key="3">
    <source>
        <dbReference type="Proteomes" id="UP001567538"/>
    </source>
</evidence>
<name>A0ABD1HKH8_SALDI</name>
<organism evidence="2 3">
    <name type="scientific">Salvia divinorum</name>
    <name type="common">Maria pastora</name>
    <name type="synonym">Diviner's sage</name>
    <dbReference type="NCBI Taxonomy" id="28513"/>
    <lineage>
        <taxon>Eukaryota</taxon>
        <taxon>Viridiplantae</taxon>
        <taxon>Streptophyta</taxon>
        <taxon>Embryophyta</taxon>
        <taxon>Tracheophyta</taxon>
        <taxon>Spermatophyta</taxon>
        <taxon>Magnoliopsida</taxon>
        <taxon>eudicotyledons</taxon>
        <taxon>Gunneridae</taxon>
        <taxon>Pentapetalae</taxon>
        <taxon>asterids</taxon>
        <taxon>lamiids</taxon>
        <taxon>Lamiales</taxon>
        <taxon>Lamiaceae</taxon>
        <taxon>Nepetoideae</taxon>
        <taxon>Mentheae</taxon>
        <taxon>Salviinae</taxon>
        <taxon>Salvia</taxon>
        <taxon>Salvia subgen. Calosphace</taxon>
    </lineage>
</organism>
<keyword evidence="1" id="KW-1133">Transmembrane helix</keyword>
<protein>
    <submittedName>
        <fullName evidence="2">Uncharacterized protein</fullName>
    </submittedName>
</protein>
<gene>
    <name evidence="2" type="ORF">AAHA92_11513</name>
</gene>
<dbReference type="PANTHER" id="PTHR36063">
    <property type="entry name" value="ARABIDOPSIS THALIANA GENOMIC DNA, CHROMOSOME 5, P1 CLONE:MOK16"/>
    <property type="match status" value="1"/>
</dbReference>
<evidence type="ECO:0000256" key="1">
    <source>
        <dbReference type="SAM" id="Phobius"/>
    </source>
</evidence>
<sequence length="104" mass="11477">MRKQISYMHHLNLIEVAPSPLIHPPHRASQAPMLMHHSNLTEVVPSPVIHPHKVSQAPMLETIVEEAGLEKEAAAAAAKVRPIYLLPVVLSFVTYALVSRLPIV</sequence>
<dbReference type="Proteomes" id="UP001567538">
    <property type="component" value="Unassembled WGS sequence"/>
</dbReference>
<reference evidence="2 3" key="1">
    <citation type="submission" date="2024-06" db="EMBL/GenBank/DDBJ databases">
        <title>A chromosome level genome sequence of Diviner's sage (Salvia divinorum).</title>
        <authorList>
            <person name="Ford S.A."/>
            <person name="Ro D.-K."/>
            <person name="Ness R.W."/>
            <person name="Phillips M.A."/>
        </authorList>
    </citation>
    <scope>NUCLEOTIDE SEQUENCE [LARGE SCALE GENOMIC DNA]</scope>
    <source>
        <strain evidence="2">SAF-2024a</strain>
        <tissue evidence="2">Leaf</tissue>
    </source>
</reference>
<keyword evidence="1" id="KW-0472">Membrane</keyword>
<dbReference type="AlphaFoldDB" id="A0ABD1HKH8"/>
<evidence type="ECO:0000313" key="2">
    <source>
        <dbReference type="EMBL" id="KAL1555818.1"/>
    </source>
</evidence>
<dbReference type="PANTHER" id="PTHR36063:SF1">
    <property type="entry name" value="ARABIDOPSIS THALIANA GENOMIC DNA, CHROMOSOME 5, P1 CLONE:MOK16"/>
    <property type="match status" value="1"/>
</dbReference>
<dbReference type="EMBL" id="JBEAFC010000005">
    <property type="protein sequence ID" value="KAL1555818.1"/>
    <property type="molecule type" value="Genomic_DNA"/>
</dbReference>